<evidence type="ECO:0000256" key="12">
    <source>
        <dbReference type="RuleBase" id="RU004006"/>
    </source>
</evidence>
<dbReference type="InterPro" id="IPR018260">
    <property type="entry name" value="Ribosomal_uL22_CS"/>
</dbReference>
<keyword evidence="7 10" id="KW-0687">Ribonucleoprotein</keyword>
<protein>
    <recommendedName>
        <fullName evidence="9 10">Large ribosomal subunit protein uL22</fullName>
    </recommendedName>
</protein>
<keyword evidence="5 10" id="KW-0694">RNA-binding</keyword>
<comment type="function">
    <text evidence="8">This protein binds specifically to 23S rRNA; its binding is stimulated by other ribosomal proteins, e.g. L4, L17, and L20. It is important during the early stages of 50S assembly. It makes multiple contacts with different domains of the 23S rRNA in the assembled 50S subunit and ribosome.</text>
</comment>
<dbReference type="GO" id="GO:0019843">
    <property type="term" value="F:rRNA binding"/>
    <property type="evidence" value="ECO:0007669"/>
    <property type="project" value="UniProtKB-UniRule"/>
</dbReference>
<dbReference type="RefSeq" id="WP_091791138.1">
    <property type="nucleotide sequence ID" value="NZ_FNAF01000002.1"/>
</dbReference>
<dbReference type="Pfam" id="PF00237">
    <property type="entry name" value="Ribosomal_L22"/>
    <property type="match status" value="1"/>
</dbReference>
<dbReference type="PROSITE" id="PS00464">
    <property type="entry name" value="RIBOSOMAL_L22"/>
    <property type="match status" value="1"/>
</dbReference>
<evidence type="ECO:0000256" key="10">
    <source>
        <dbReference type="HAMAP-Rule" id="MF_01331"/>
    </source>
</evidence>
<keyword evidence="6 10" id="KW-0689">Ribosomal protein</keyword>
<dbReference type="NCBIfam" id="TIGR01044">
    <property type="entry name" value="rplV_bact"/>
    <property type="match status" value="1"/>
</dbReference>
<evidence type="ECO:0000256" key="6">
    <source>
        <dbReference type="ARBA" id="ARBA00022980"/>
    </source>
</evidence>
<dbReference type="GO" id="GO:0022625">
    <property type="term" value="C:cytosolic large ribosomal subunit"/>
    <property type="evidence" value="ECO:0007669"/>
    <property type="project" value="TreeGrafter"/>
</dbReference>
<evidence type="ECO:0000256" key="8">
    <source>
        <dbReference type="ARBA" id="ARBA00025084"/>
    </source>
</evidence>
<dbReference type="HAMAP" id="MF_01331_B">
    <property type="entry name" value="Ribosomal_uL22_B"/>
    <property type="match status" value="1"/>
</dbReference>
<dbReference type="InterPro" id="IPR047867">
    <property type="entry name" value="Ribosomal_uL22_bac/org-type"/>
</dbReference>
<evidence type="ECO:0000256" key="5">
    <source>
        <dbReference type="ARBA" id="ARBA00022884"/>
    </source>
</evidence>
<name>A0A1G6TCD0_PEPNI</name>
<dbReference type="InterPro" id="IPR001063">
    <property type="entry name" value="Ribosomal_uL22"/>
</dbReference>
<evidence type="ECO:0000256" key="1">
    <source>
        <dbReference type="ARBA" id="ARBA00003478"/>
    </source>
</evidence>
<evidence type="ECO:0000313" key="14">
    <source>
        <dbReference type="EMBL" id="SDD26782.1"/>
    </source>
</evidence>
<dbReference type="PANTHER" id="PTHR13501">
    <property type="entry name" value="CHLOROPLAST 50S RIBOSOMAL PROTEIN L22-RELATED"/>
    <property type="match status" value="1"/>
</dbReference>
<gene>
    <name evidence="10" type="primary">rplV</name>
    <name evidence="14" type="ORF">SAMN04489866_102117</name>
</gene>
<dbReference type="FunFam" id="3.90.470.10:FF:000011">
    <property type="entry name" value="50S ribosomal protein L22"/>
    <property type="match status" value="1"/>
</dbReference>
<dbReference type="Proteomes" id="UP000198995">
    <property type="component" value="Unassembled WGS sequence"/>
</dbReference>
<comment type="function">
    <text evidence="1 10">The globular domain of the protein is located near the polypeptide exit tunnel on the outside of the subunit, while an extended beta-hairpin is found that lines the wall of the exit tunnel in the center of the 70S ribosome.</text>
</comment>
<dbReference type="STRING" id="2741.SAMN04489866_102117"/>
<evidence type="ECO:0000256" key="9">
    <source>
        <dbReference type="ARBA" id="ARBA00035207"/>
    </source>
</evidence>
<sequence length="110" mass="12059">MEAKASAKFVRISPLKARQVVDLIRGKSVEEAMITLKFTAHKASPIVEKVLKSAVANAEHNYDMSTDSLYISCATVDQGPSIKRFKPRAMGRADGITKKTSHITITVAER</sequence>
<keyword evidence="15" id="KW-1185">Reference proteome</keyword>
<proteinExistence type="inferred from homology"/>
<evidence type="ECO:0000256" key="13">
    <source>
        <dbReference type="RuleBase" id="RU004008"/>
    </source>
</evidence>
<evidence type="ECO:0000256" key="11">
    <source>
        <dbReference type="RuleBase" id="RU004005"/>
    </source>
</evidence>
<evidence type="ECO:0000256" key="4">
    <source>
        <dbReference type="ARBA" id="ARBA00022730"/>
    </source>
</evidence>
<comment type="subunit">
    <text evidence="3 10 12">Part of the 50S ribosomal subunit.</text>
</comment>
<dbReference type="PANTHER" id="PTHR13501:SF8">
    <property type="entry name" value="LARGE RIBOSOMAL SUBUNIT PROTEIN UL22M"/>
    <property type="match status" value="1"/>
</dbReference>
<evidence type="ECO:0000256" key="7">
    <source>
        <dbReference type="ARBA" id="ARBA00023274"/>
    </source>
</evidence>
<dbReference type="SUPFAM" id="SSF54843">
    <property type="entry name" value="Ribosomal protein L22"/>
    <property type="match status" value="1"/>
</dbReference>
<accession>A0A1G6TCD0</accession>
<dbReference type="AlphaFoldDB" id="A0A1G6TCD0"/>
<evidence type="ECO:0000313" key="15">
    <source>
        <dbReference type="Proteomes" id="UP000198995"/>
    </source>
</evidence>
<dbReference type="InterPro" id="IPR005727">
    <property type="entry name" value="Ribosomal_uL22_bac/chlpt-type"/>
</dbReference>
<dbReference type="GO" id="GO:0003735">
    <property type="term" value="F:structural constituent of ribosome"/>
    <property type="evidence" value="ECO:0007669"/>
    <property type="project" value="InterPro"/>
</dbReference>
<reference evidence="14 15" key="1">
    <citation type="submission" date="2016-10" db="EMBL/GenBank/DDBJ databases">
        <authorList>
            <person name="de Groot N.N."/>
        </authorList>
    </citation>
    <scope>NUCLEOTIDE SEQUENCE [LARGE SCALE GENOMIC DNA]</scope>
    <source>
        <strain evidence="14 15">DSM 20475</strain>
    </source>
</reference>
<evidence type="ECO:0000256" key="2">
    <source>
        <dbReference type="ARBA" id="ARBA00009451"/>
    </source>
</evidence>
<evidence type="ECO:0000256" key="3">
    <source>
        <dbReference type="ARBA" id="ARBA00011838"/>
    </source>
</evidence>
<dbReference type="EMBL" id="FNAF01000002">
    <property type="protein sequence ID" value="SDD26782.1"/>
    <property type="molecule type" value="Genomic_DNA"/>
</dbReference>
<dbReference type="Gene3D" id="3.90.470.10">
    <property type="entry name" value="Ribosomal protein L22/L17"/>
    <property type="match status" value="1"/>
</dbReference>
<dbReference type="InterPro" id="IPR036394">
    <property type="entry name" value="Ribosomal_uL22_sf"/>
</dbReference>
<comment type="function">
    <text evidence="10 13">This protein binds specifically to 23S rRNA; its binding is stimulated by other ribosomal proteins, e.g., L4, L17, and L20. It is important during the early stages of 50S assembly. It makes multiple contacts with different domains of the 23S rRNA in the assembled 50S subunit and ribosome.</text>
</comment>
<comment type="similarity">
    <text evidence="2 10 11">Belongs to the universal ribosomal protein uL22 family.</text>
</comment>
<dbReference type="OrthoDB" id="9805969at2"/>
<dbReference type="GO" id="GO:0006412">
    <property type="term" value="P:translation"/>
    <property type="evidence" value="ECO:0007669"/>
    <property type="project" value="UniProtKB-UniRule"/>
</dbReference>
<keyword evidence="4 10" id="KW-0699">rRNA-binding</keyword>
<dbReference type="CDD" id="cd00336">
    <property type="entry name" value="Ribosomal_L22"/>
    <property type="match status" value="1"/>
</dbReference>
<organism evidence="14 15">
    <name type="scientific">Peptococcus niger</name>
    <dbReference type="NCBI Taxonomy" id="2741"/>
    <lineage>
        <taxon>Bacteria</taxon>
        <taxon>Bacillati</taxon>
        <taxon>Bacillota</taxon>
        <taxon>Clostridia</taxon>
        <taxon>Eubacteriales</taxon>
        <taxon>Peptococcaceae</taxon>
        <taxon>Peptococcus</taxon>
    </lineage>
</organism>